<evidence type="ECO:0000256" key="1">
    <source>
        <dbReference type="ARBA" id="ARBA00001968"/>
    </source>
</evidence>
<dbReference type="GO" id="GO:0006310">
    <property type="term" value="P:DNA recombination"/>
    <property type="evidence" value="ECO:0007669"/>
    <property type="project" value="InterPro"/>
</dbReference>
<dbReference type="Gene3D" id="2.40.50.140">
    <property type="entry name" value="Nucleic acid-binding proteins"/>
    <property type="match status" value="1"/>
</dbReference>
<evidence type="ECO:0000256" key="5">
    <source>
        <dbReference type="ARBA" id="ARBA00023204"/>
    </source>
</evidence>
<dbReference type="InterPro" id="IPR050326">
    <property type="entry name" value="NAD_dep_DNA_ligaseB"/>
</dbReference>
<evidence type="ECO:0000256" key="6">
    <source>
        <dbReference type="ARBA" id="ARBA00034003"/>
    </source>
</evidence>
<evidence type="ECO:0000256" key="4">
    <source>
        <dbReference type="ARBA" id="ARBA00022763"/>
    </source>
</evidence>
<feature type="domain" description="DNA ligase OB-like" evidence="9">
    <location>
        <begin position="222"/>
        <end position="284"/>
    </location>
</feature>
<feature type="signal peptide" evidence="7">
    <location>
        <begin position="1"/>
        <end position="27"/>
    </location>
</feature>
<reference evidence="11" key="1">
    <citation type="submission" date="2016-10" db="EMBL/GenBank/DDBJ databases">
        <authorList>
            <person name="Varghese N."/>
            <person name="Submissions S."/>
        </authorList>
    </citation>
    <scope>NUCLEOTIDE SEQUENCE [LARGE SCALE GENOMIC DNA]</scope>
    <source>
        <strain evidence="11">CGMCC 1.9127</strain>
    </source>
</reference>
<dbReference type="EMBL" id="FOBI01000004">
    <property type="protein sequence ID" value="SEK94930.1"/>
    <property type="molecule type" value="Genomic_DNA"/>
</dbReference>
<dbReference type="Gene3D" id="3.30.1490.70">
    <property type="match status" value="1"/>
</dbReference>
<evidence type="ECO:0000313" key="11">
    <source>
        <dbReference type="Proteomes" id="UP000199297"/>
    </source>
</evidence>
<dbReference type="GO" id="GO:0006281">
    <property type="term" value="P:DNA repair"/>
    <property type="evidence" value="ECO:0007669"/>
    <property type="project" value="UniProtKB-KW"/>
</dbReference>
<keyword evidence="2 10" id="KW-0436">Ligase</keyword>
<dbReference type="GO" id="GO:0006260">
    <property type="term" value="P:DNA replication"/>
    <property type="evidence" value="ECO:0007669"/>
    <property type="project" value="UniProtKB-KW"/>
</dbReference>
<keyword evidence="7" id="KW-0732">Signal</keyword>
<dbReference type="OrthoDB" id="9782700at2"/>
<dbReference type="NCBIfam" id="NF006592">
    <property type="entry name" value="PRK09125.1"/>
    <property type="match status" value="1"/>
</dbReference>
<dbReference type="STRING" id="641665.GCA_002104455_02937"/>
<dbReference type="Proteomes" id="UP000199297">
    <property type="component" value="Unassembled WGS sequence"/>
</dbReference>
<dbReference type="GO" id="GO:0005524">
    <property type="term" value="F:ATP binding"/>
    <property type="evidence" value="ECO:0007669"/>
    <property type="project" value="InterPro"/>
</dbReference>
<sequence length="289" mass="32626">MSNNKYAIVRYILCCLISCIIVQPASYATNEQIKPKLQHASFYQQDIAINNYWVSEKLDGVRGYWDGTHLMTRRGNILSAPSWFTEHWPNFAMDGELWSSQGEFDKISGCVRRKTGSGSCWKNLKLMIFDLPQHSGDFTTRIHAMQKLVSNNRSTYLEMVPQRRLSDNQALQALLSDIVHNNGEGLMLHLASATHQSGRSKNLLKLKQYQDAEAKVIAHTRGKGKYLGLLGAIKVATPEGIIFKIGTGFSKQDRQHPPAIGSIITYKYLGKTPRGVPRFVSFLRSKIDH</sequence>
<name>A0A1H7L7X4_9GAMM</name>
<comment type="cofactor">
    <cofactor evidence="1">
        <name>a divalent metal cation</name>
        <dbReference type="ChEBI" id="CHEBI:60240"/>
    </cofactor>
</comment>
<dbReference type="Gene3D" id="3.30.470.30">
    <property type="entry name" value="DNA ligase/mRNA capping enzyme"/>
    <property type="match status" value="1"/>
</dbReference>
<evidence type="ECO:0000256" key="2">
    <source>
        <dbReference type="ARBA" id="ARBA00022598"/>
    </source>
</evidence>
<keyword evidence="4" id="KW-0227">DNA damage</keyword>
<feature type="chain" id="PRO_5011720367" evidence="7">
    <location>
        <begin position="28"/>
        <end position="289"/>
    </location>
</feature>
<evidence type="ECO:0000313" key="10">
    <source>
        <dbReference type="EMBL" id="SEK94930.1"/>
    </source>
</evidence>
<evidence type="ECO:0000256" key="3">
    <source>
        <dbReference type="ARBA" id="ARBA00022705"/>
    </source>
</evidence>
<dbReference type="PANTHER" id="PTHR47810">
    <property type="entry name" value="DNA LIGASE"/>
    <property type="match status" value="1"/>
</dbReference>
<dbReference type="PANTHER" id="PTHR47810:SF1">
    <property type="entry name" value="DNA LIGASE B"/>
    <property type="match status" value="1"/>
</dbReference>
<dbReference type="GO" id="GO:0003910">
    <property type="term" value="F:DNA ligase (ATP) activity"/>
    <property type="evidence" value="ECO:0007669"/>
    <property type="project" value="UniProtKB-EC"/>
</dbReference>
<dbReference type="InterPro" id="IPR029319">
    <property type="entry name" value="DNA_ligase_OB"/>
</dbReference>
<accession>A0A1H7L7X4</accession>
<dbReference type="Pfam" id="PF14743">
    <property type="entry name" value="DNA_ligase_OB_2"/>
    <property type="match status" value="1"/>
</dbReference>
<feature type="domain" description="ATP-dependent DNA ligase family profile" evidence="8">
    <location>
        <begin position="83"/>
        <end position="207"/>
    </location>
</feature>
<keyword evidence="5" id="KW-0234">DNA repair</keyword>
<dbReference type="InterPro" id="IPR012340">
    <property type="entry name" value="NA-bd_OB-fold"/>
</dbReference>
<evidence type="ECO:0000259" key="8">
    <source>
        <dbReference type="Pfam" id="PF01068"/>
    </source>
</evidence>
<proteinExistence type="predicted"/>
<gene>
    <name evidence="10" type="ORF">SAMN05216262_10470</name>
</gene>
<dbReference type="AlphaFoldDB" id="A0A1H7L7X4"/>
<organism evidence="10 11">
    <name type="scientific">Colwellia chukchiensis</name>
    <dbReference type="NCBI Taxonomy" id="641665"/>
    <lineage>
        <taxon>Bacteria</taxon>
        <taxon>Pseudomonadati</taxon>
        <taxon>Pseudomonadota</taxon>
        <taxon>Gammaproteobacteria</taxon>
        <taxon>Alteromonadales</taxon>
        <taxon>Colwelliaceae</taxon>
        <taxon>Colwellia</taxon>
    </lineage>
</organism>
<keyword evidence="3" id="KW-0235">DNA replication</keyword>
<evidence type="ECO:0000259" key="9">
    <source>
        <dbReference type="Pfam" id="PF14743"/>
    </source>
</evidence>
<protein>
    <submittedName>
        <fullName evidence="10">DNA ligase-1</fullName>
    </submittedName>
</protein>
<comment type="catalytic activity">
    <reaction evidence="6">
        <text>ATP + (deoxyribonucleotide)n-3'-hydroxyl + 5'-phospho-(deoxyribonucleotide)m = (deoxyribonucleotide)n+m + AMP + diphosphate.</text>
        <dbReference type="EC" id="6.5.1.1"/>
    </reaction>
</comment>
<dbReference type="Pfam" id="PF01068">
    <property type="entry name" value="DNA_ligase_A_M"/>
    <property type="match status" value="1"/>
</dbReference>
<dbReference type="InterPro" id="IPR012310">
    <property type="entry name" value="DNA_ligase_ATP-dep_cent"/>
</dbReference>
<dbReference type="SUPFAM" id="SSF56091">
    <property type="entry name" value="DNA ligase/mRNA capping enzyme, catalytic domain"/>
    <property type="match status" value="1"/>
</dbReference>
<evidence type="ECO:0000256" key="7">
    <source>
        <dbReference type="SAM" id="SignalP"/>
    </source>
</evidence>
<dbReference type="RefSeq" id="WP_085284456.1">
    <property type="nucleotide sequence ID" value="NZ_FOBI01000004.1"/>
</dbReference>
<keyword evidence="11" id="KW-1185">Reference proteome</keyword>
<dbReference type="SUPFAM" id="SSF50249">
    <property type="entry name" value="Nucleic acid-binding proteins"/>
    <property type="match status" value="1"/>
</dbReference>
<dbReference type="CDD" id="cd08041">
    <property type="entry name" value="OBF_kDNA_ligase_like"/>
    <property type="match status" value="1"/>
</dbReference>
<dbReference type="CDD" id="cd07896">
    <property type="entry name" value="Adenylation_kDNA_ligase_like"/>
    <property type="match status" value="1"/>
</dbReference>